<comment type="pathway">
    <text evidence="7">Amino-acid biosynthesis.</text>
</comment>
<dbReference type="Gene3D" id="3.40.50.150">
    <property type="entry name" value="Vaccinia Virus protein VP39"/>
    <property type="match status" value="1"/>
</dbReference>
<name>C3ZNG5_BRAFL</name>
<evidence type="ECO:0000313" key="11">
    <source>
        <dbReference type="EMBL" id="EEN45918.1"/>
    </source>
</evidence>
<dbReference type="CDD" id="cd03784">
    <property type="entry name" value="GT1_Gtf-like"/>
    <property type="match status" value="1"/>
</dbReference>
<dbReference type="InParanoid" id="C3ZNG5"/>
<feature type="transmembrane region" description="Helical" evidence="9">
    <location>
        <begin position="752"/>
        <end position="777"/>
    </location>
</feature>
<evidence type="ECO:0000256" key="2">
    <source>
        <dbReference type="ARBA" id="ARBA00011245"/>
    </source>
</evidence>
<keyword evidence="5" id="KW-0808">Transferase</keyword>
<dbReference type="InterPro" id="IPR050271">
    <property type="entry name" value="UDP-glycosyltransferase"/>
</dbReference>
<dbReference type="PANTHER" id="PTHR48043">
    <property type="entry name" value="EG:EG0003.4 PROTEIN-RELATED"/>
    <property type="match status" value="1"/>
</dbReference>
<dbReference type="eggNOG" id="KOG1192">
    <property type="taxonomic scope" value="Eukaryota"/>
</dbReference>
<evidence type="ECO:0000256" key="8">
    <source>
        <dbReference type="SAM" id="MobiDB-lite"/>
    </source>
</evidence>
<dbReference type="FunFam" id="3.40.50.150:FF:000362">
    <property type="entry name" value="Histidine N-alpha-methyltransferase"/>
    <property type="match status" value="1"/>
</dbReference>
<protein>
    <recommendedName>
        <fullName evidence="10">Histidine-specific methyltransferase SAM-dependent domain-containing protein</fullName>
    </recommendedName>
</protein>
<evidence type="ECO:0000256" key="5">
    <source>
        <dbReference type="ARBA" id="ARBA00022679"/>
    </source>
</evidence>
<evidence type="ECO:0000256" key="7">
    <source>
        <dbReference type="ARBA" id="ARBA00029440"/>
    </source>
</evidence>
<reference evidence="11" key="1">
    <citation type="journal article" date="2008" name="Nature">
        <title>The amphioxus genome and the evolution of the chordate karyotype.</title>
        <authorList>
            <consortium name="US DOE Joint Genome Institute (JGI-PGF)"/>
            <person name="Putnam N.H."/>
            <person name="Butts T."/>
            <person name="Ferrier D.E.K."/>
            <person name="Furlong R.F."/>
            <person name="Hellsten U."/>
            <person name="Kawashima T."/>
            <person name="Robinson-Rechavi M."/>
            <person name="Shoguchi E."/>
            <person name="Terry A."/>
            <person name="Yu J.-K."/>
            <person name="Benito-Gutierrez E.L."/>
            <person name="Dubchak I."/>
            <person name="Garcia-Fernandez J."/>
            <person name="Gibson-Brown J.J."/>
            <person name="Grigoriev I.V."/>
            <person name="Horton A.C."/>
            <person name="de Jong P.J."/>
            <person name="Jurka J."/>
            <person name="Kapitonov V.V."/>
            <person name="Kohara Y."/>
            <person name="Kuroki Y."/>
            <person name="Lindquist E."/>
            <person name="Lucas S."/>
            <person name="Osoegawa K."/>
            <person name="Pennacchio L.A."/>
            <person name="Salamov A.A."/>
            <person name="Satou Y."/>
            <person name="Sauka-Spengler T."/>
            <person name="Schmutz J."/>
            <person name="Shin-I T."/>
            <person name="Toyoda A."/>
            <person name="Bronner-Fraser M."/>
            <person name="Fujiyama A."/>
            <person name="Holland L.Z."/>
            <person name="Holland P.W.H."/>
            <person name="Satoh N."/>
            <person name="Rokhsar D.S."/>
        </authorList>
    </citation>
    <scope>NUCLEOTIDE SEQUENCE [LARGE SCALE GENOMIC DNA]</scope>
    <source>
        <strain evidence="11">S238N-H82</strain>
        <tissue evidence="11">Testes</tissue>
    </source>
</reference>
<keyword evidence="3" id="KW-0489">Methyltransferase</keyword>
<dbReference type="AlphaFoldDB" id="C3ZNG5"/>
<dbReference type="PANTHER" id="PTHR48043:SF145">
    <property type="entry name" value="FI06409P-RELATED"/>
    <property type="match status" value="1"/>
</dbReference>
<dbReference type="InterPro" id="IPR019257">
    <property type="entry name" value="MeTrfase_dom"/>
</dbReference>
<dbReference type="GO" id="GO:0008168">
    <property type="term" value="F:methyltransferase activity"/>
    <property type="evidence" value="ECO:0007669"/>
    <property type="project" value="UniProtKB-KW"/>
</dbReference>
<evidence type="ECO:0000256" key="1">
    <source>
        <dbReference type="ARBA" id="ARBA00009995"/>
    </source>
</evidence>
<keyword evidence="9" id="KW-0812">Transmembrane</keyword>
<feature type="region of interest" description="Disordered" evidence="8">
    <location>
        <begin position="202"/>
        <end position="222"/>
    </location>
</feature>
<dbReference type="GO" id="GO:0008194">
    <property type="term" value="F:UDP-glycosyltransferase activity"/>
    <property type="evidence" value="ECO:0007669"/>
    <property type="project" value="InterPro"/>
</dbReference>
<dbReference type="Pfam" id="PF00201">
    <property type="entry name" value="UDPGT"/>
    <property type="match status" value="1"/>
</dbReference>
<feature type="domain" description="Histidine-specific methyltransferase SAM-dependent" evidence="10">
    <location>
        <begin position="262"/>
        <end position="397"/>
    </location>
</feature>
<gene>
    <name evidence="11" type="ORF">BRAFLDRAFT_81965</name>
</gene>
<keyword evidence="6" id="KW-0949">S-adenosyl-L-methionine</keyword>
<organism>
    <name type="scientific">Branchiostoma floridae</name>
    <name type="common">Florida lancelet</name>
    <name type="synonym">Amphioxus</name>
    <dbReference type="NCBI Taxonomy" id="7739"/>
    <lineage>
        <taxon>Eukaryota</taxon>
        <taxon>Metazoa</taxon>
        <taxon>Chordata</taxon>
        <taxon>Cephalochordata</taxon>
        <taxon>Leptocardii</taxon>
        <taxon>Amphioxiformes</taxon>
        <taxon>Branchiostomatidae</taxon>
        <taxon>Branchiostoma</taxon>
    </lineage>
</organism>
<evidence type="ECO:0000256" key="4">
    <source>
        <dbReference type="ARBA" id="ARBA00022676"/>
    </source>
</evidence>
<dbReference type="InterPro" id="IPR002213">
    <property type="entry name" value="UDP_glucos_trans"/>
</dbReference>
<keyword evidence="9" id="KW-0472">Membrane</keyword>
<keyword evidence="9" id="KW-1133">Transmembrane helix</keyword>
<dbReference type="FunFam" id="3.40.50.2000:FF:000021">
    <property type="entry name" value="UDP-glucuronosyltransferase"/>
    <property type="match status" value="1"/>
</dbReference>
<keyword evidence="4" id="KW-0328">Glycosyltransferase</keyword>
<dbReference type="SUPFAM" id="SSF53756">
    <property type="entry name" value="UDP-Glycosyltransferase/glycogen phosphorylase"/>
    <property type="match status" value="1"/>
</dbReference>
<dbReference type="InterPro" id="IPR035595">
    <property type="entry name" value="UDP_glycos_trans_CS"/>
</dbReference>
<comment type="similarity">
    <text evidence="1">Belongs to the UDP-glycosyltransferase family.</text>
</comment>
<evidence type="ECO:0000256" key="6">
    <source>
        <dbReference type="ARBA" id="ARBA00022691"/>
    </source>
</evidence>
<evidence type="ECO:0000256" key="3">
    <source>
        <dbReference type="ARBA" id="ARBA00022603"/>
    </source>
</evidence>
<dbReference type="Gene3D" id="3.40.50.2000">
    <property type="entry name" value="Glycogen Phosphorylase B"/>
    <property type="match status" value="1"/>
</dbReference>
<dbReference type="PROSITE" id="PS00375">
    <property type="entry name" value="UDPGT"/>
    <property type="match status" value="1"/>
</dbReference>
<dbReference type="InterPro" id="IPR029063">
    <property type="entry name" value="SAM-dependent_MTases_sf"/>
</dbReference>
<dbReference type="GO" id="GO:0032259">
    <property type="term" value="P:methylation"/>
    <property type="evidence" value="ECO:0007669"/>
    <property type="project" value="UniProtKB-KW"/>
</dbReference>
<dbReference type="EMBL" id="GG666651">
    <property type="protein sequence ID" value="EEN45918.1"/>
    <property type="molecule type" value="Genomic_DNA"/>
</dbReference>
<evidence type="ECO:0000256" key="9">
    <source>
        <dbReference type="SAM" id="Phobius"/>
    </source>
</evidence>
<sequence length="797" mass="89737">MQKWGIGKCHTIHQQAIHAAKDSEWTSIPKHVKQQVTDMRHDVWSKHQENLLQQGQMLQLLEEEKCDLTWRSAMYNLPRGILSFAVRASIDALPTLCNLTTWGKHTIVESIDPSLINATIYADIKCYTTNGGTIPVHTLPTTQKPDLVIYLPEQKTIHRFSYVRNLSFVVTRSANINRLYPYGIKDSRRATTTQQWMLRQERMNQHSSGASAAEKSNKRDDIRRDDVMKDLDVITRDVPSALMPVVGGLTSRRKRVPYWVATTSKTYLNWHKEHSVLQSHSDDIAAKTTSPVILVELGSGASSKTRLILEAMLKRHRALTFVPVDVSKEHIEEVGQQLERDYEGLTVEPFGGLYMEGIRHLSTRKEPKMLLFLGGSFGNICIYEQVDMMKEVRAQLTGKLGLNLDFQRGEKFFFTDGPNWSCKWSLHQIRRLAEKSGFAVEDYWTNDAEDYGVFCFTPVPSSSDRSFFESRAHVSTREDDSLLIIPVPMVFQWFLEGANNNLVIKYLGEKETLLGVMGKTDVWLYRIDVLLGLPSPSMPNMVNVGGINAREGSPLSEDLELFMQTSGSAGVVVVSFGSQAKTISMERAEVMAAAFSRLRQKVVWRYVGEKPAGLGNNTKLMSWLPQNDLLGHPKTRAFVTHAGSNGLYEALYHGVPVVCTPLAGDQPGNAARAVSKGLGVILDFHTLTSETMYQGITQVITGNSYRETAARLSRLHRDQPQPPMERAVWWIKHVIKHGGLPHLRARAVDLPWYQYYLLDVAAFLLAVCTAVLGTVWYSCSFICRKMCCKSGGKLKSQ</sequence>
<evidence type="ECO:0000259" key="10">
    <source>
        <dbReference type="Pfam" id="PF10017"/>
    </source>
</evidence>
<accession>C3ZNG5</accession>
<proteinExistence type="inferred from homology"/>
<comment type="subunit">
    <text evidence="2">Monomer.</text>
</comment>
<dbReference type="Pfam" id="PF10017">
    <property type="entry name" value="Methyltransf_33"/>
    <property type="match status" value="1"/>
</dbReference>